<evidence type="ECO:0000256" key="1">
    <source>
        <dbReference type="SAM" id="MobiDB-lite"/>
    </source>
</evidence>
<dbReference type="VEuPathDB" id="VectorBase:GMOY007525"/>
<evidence type="ECO:0000313" key="3">
    <source>
        <dbReference type="Proteomes" id="UP000092444"/>
    </source>
</evidence>
<reference evidence="2" key="1">
    <citation type="submission" date="2020-05" db="UniProtKB">
        <authorList>
            <consortium name="EnsemblMetazoa"/>
        </authorList>
    </citation>
    <scope>IDENTIFICATION</scope>
    <source>
        <strain evidence="2">Yale</strain>
    </source>
</reference>
<dbReference type="EMBL" id="CCAG010006176">
    <property type="status" value="NOT_ANNOTATED_CDS"/>
    <property type="molecule type" value="Genomic_DNA"/>
</dbReference>
<dbReference type="Proteomes" id="UP000092444">
    <property type="component" value="Unassembled WGS sequence"/>
</dbReference>
<feature type="region of interest" description="Disordered" evidence="1">
    <location>
        <begin position="175"/>
        <end position="242"/>
    </location>
</feature>
<keyword evidence="3" id="KW-1185">Reference proteome</keyword>
<evidence type="ECO:0000313" key="2">
    <source>
        <dbReference type="EnsemblMetazoa" id="GMOY007525-PA"/>
    </source>
</evidence>
<accession>A0A1B0G2I9</accession>
<feature type="compositionally biased region" description="Low complexity" evidence="1">
    <location>
        <begin position="184"/>
        <end position="205"/>
    </location>
</feature>
<organism evidence="2 3">
    <name type="scientific">Glossina morsitans morsitans</name>
    <name type="common">Savannah tsetse fly</name>
    <dbReference type="NCBI Taxonomy" id="37546"/>
    <lineage>
        <taxon>Eukaryota</taxon>
        <taxon>Metazoa</taxon>
        <taxon>Ecdysozoa</taxon>
        <taxon>Arthropoda</taxon>
        <taxon>Hexapoda</taxon>
        <taxon>Insecta</taxon>
        <taxon>Pterygota</taxon>
        <taxon>Neoptera</taxon>
        <taxon>Endopterygota</taxon>
        <taxon>Diptera</taxon>
        <taxon>Brachycera</taxon>
        <taxon>Muscomorpha</taxon>
        <taxon>Hippoboscoidea</taxon>
        <taxon>Glossinidae</taxon>
        <taxon>Glossina</taxon>
    </lineage>
</organism>
<dbReference type="EnsemblMetazoa" id="GMOY007525-RA">
    <property type="protein sequence ID" value="GMOY007525-PA"/>
    <property type="gene ID" value="GMOY007525"/>
</dbReference>
<name>A0A1B0G2I9_GLOMM</name>
<protein>
    <submittedName>
        <fullName evidence="2">Uncharacterized protein</fullName>
    </submittedName>
</protein>
<dbReference type="AlphaFoldDB" id="A0A1B0G2I9"/>
<sequence length="242" mass="27808">MPCGPMTLMPIHVCHHFRRLQVHLSDLRVQAVQASHRSRNRLRRLVQHNLKIDREVLGSLYYLVPLSYPEYHQFRLNLLSLRRHGLLCDRGTLDFLRNLFHLQVLTHPYSLDCLYRLEVRTTLSTHQVFQEGLHHLALQENQLLQQHRILHDHQDSLDNQCSPFRQYPRVRLALQKNQPGKPCSPTSPISPGKPSSPKSPRCPFKPANPCNPFRPGTPVSPLNPGKPSEPIPSSPLAPCIPF</sequence>
<dbReference type="STRING" id="37546.A0A1B0G2I9"/>
<feature type="compositionally biased region" description="Pro residues" evidence="1">
    <location>
        <begin position="227"/>
        <end position="242"/>
    </location>
</feature>
<proteinExistence type="predicted"/>